<evidence type="ECO:0000256" key="1">
    <source>
        <dbReference type="SAM" id="Phobius"/>
    </source>
</evidence>
<feature type="transmembrane region" description="Helical" evidence="1">
    <location>
        <begin position="311"/>
        <end position="331"/>
    </location>
</feature>
<keyword evidence="3" id="KW-1185">Reference proteome</keyword>
<name>A0A1G4JL28_9SACH</name>
<dbReference type="EMBL" id="LT598481">
    <property type="protein sequence ID" value="SCU91289.1"/>
    <property type="molecule type" value="Genomic_DNA"/>
</dbReference>
<evidence type="ECO:0000313" key="2">
    <source>
        <dbReference type="EMBL" id="SCU91289.1"/>
    </source>
</evidence>
<keyword evidence="1" id="KW-0472">Membrane</keyword>
<dbReference type="OrthoDB" id="4034134at2759"/>
<dbReference type="Proteomes" id="UP000191144">
    <property type="component" value="Chromosome E"/>
</dbReference>
<accession>A0A1G4JL28</accession>
<keyword evidence="1" id="KW-1133">Transmembrane helix</keyword>
<organism evidence="2 3">
    <name type="scientific">Lachancea meyersii CBS 8951</name>
    <dbReference type="NCBI Taxonomy" id="1266667"/>
    <lineage>
        <taxon>Eukaryota</taxon>
        <taxon>Fungi</taxon>
        <taxon>Dikarya</taxon>
        <taxon>Ascomycota</taxon>
        <taxon>Saccharomycotina</taxon>
        <taxon>Saccharomycetes</taxon>
        <taxon>Saccharomycetales</taxon>
        <taxon>Saccharomycetaceae</taxon>
        <taxon>Lachancea</taxon>
    </lineage>
</organism>
<dbReference type="PANTHER" id="PTHR41807:SF1">
    <property type="entry name" value="GLUTATHIONE TRANSFERASE 3"/>
    <property type="match status" value="1"/>
</dbReference>
<evidence type="ECO:0000313" key="3">
    <source>
        <dbReference type="Proteomes" id="UP000191144"/>
    </source>
</evidence>
<protein>
    <submittedName>
        <fullName evidence="2">LAME_0E11936g1_1</fullName>
    </submittedName>
</protein>
<feature type="transmembrane region" description="Helical" evidence="1">
    <location>
        <begin position="217"/>
        <end position="240"/>
    </location>
</feature>
<dbReference type="GO" id="GO:0016020">
    <property type="term" value="C:membrane"/>
    <property type="evidence" value="ECO:0007669"/>
    <property type="project" value="TreeGrafter"/>
</dbReference>
<reference evidence="3" key="1">
    <citation type="submission" date="2016-03" db="EMBL/GenBank/DDBJ databases">
        <authorList>
            <person name="Devillers Hugo."/>
        </authorList>
    </citation>
    <scope>NUCLEOTIDE SEQUENCE [LARGE SCALE GENOMIC DNA]</scope>
</reference>
<gene>
    <name evidence="2" type="ORF">LAME_0E11936G</name>
</gene>
<dbReference type="InterPro" id="IPR038872">
    <property type="entry name" value="Put_GTT3"/>
</dbReference>
<sequence>MSLRKWKKIQLLDLADKLDLYVAQSSTKAKIADAIDAHLKELDQPLDLAEYPELATYYQESAANSDDEVGSDPSEDADGLKDRLKTKVQDAAEAVAEVVSNAVTTITTPTETKSEDTEDEDQDDLVLPHGTPLQNWFSQLDFQRITPSQGSFAFKFNEFMHDVQNKTMEANGSVQDVLSTIPAVDALFFAVEAYVYVVRNHLELTADKPFVTVTSTWQEIAALTSFWSVWSLILPAFISYYINFIRYDLPDVLLDPMVFHVAKALLALLLTQWQPSFADEATYAVKDVAGSVSMLEVTAHWFRFALTEWKLQLGLLPFILAFAGSALCLYVL</sequence>
<dbReference type="PANTHER" id="PTHR41807">
    <property type="entry name" value="GLUTATHIONE TRANSFERASE 3"/>
    <property type="match status" value="1"/>
</dbReference>
<proteinExistence type="predicted"/>
<dbReference type="AlphaFoldDB" id="A0A1G4JL28"/>
<keyword evidence="1" id="KW-0812">Transmembrane</keyword>